<dbReference type="AlphaFoldDB" id="A0A1C6VVM5"/>
<feature type="chain" id="PRO_5038529433" evidence="1">
    <location>
        <begin position="30"/>
        <end position="221"/>
    </location>
</feature>
<proteinExistence type="predicted"/>
<feature type="signal peptide" evidence="1">
    <location>
        <begin position="1"/>
        <end position="29"/>
    </location>
</feature>
<evidence type="ECO:0000256" key="1">
    <source>
        <dbReference type="SAM" id="SignalP"/>
    </source>
</evidence>
<dbReference type="Proteomes" id="UP000199001">
    <property type="component" value="Unassembled WGS sequence"/>
</dbReference>
<organism evidence="2 3">
    <name type="scientific">Micromonospora citrea</name>
    <dbReference type="NCBI Taxonomy" id="47855"/>
    <lineage>
        <taxon>Bacteria</taxon>
        <taxon>Bacillati</taxon>
        <taxon>Actinomycetota</taxon>
        <taxon>Actinomycetes</taxon>
        <taxon>Micromonosporales</taxon>
        <taxon>Micromonosporaceae</taxon>
        <taxon>Micromonospora</taxon>
    </lineage>
</organism>
<dbReference type="RefSeq" id="WP_091105585.1">
    <property type="nucleotide sequence ID" value="NZ_FMHZ01000002.1"/>
</dbReference>
<keyword evidence="3" id="KW-1185">Reference proteome</keyword>
<evidence type="ECO:0000313" key="3">
    <source>
        <dbReference type="Proteomes" id="UP000199001"/>
    </source>
</evidence>
<name>A0A1C6VVM5_9ACTN</name>
<reference evidence="3" key="1">
    <citation type="submission" date="2016-06" db="EMBL/GenBank/DDBJ databases">
        <authorList>
            <person name="Varghese N."/>
            <person name="Submissions Spin"/>
        </authorList>
    </citation>
    <scope>NUCLEOTIDE SEQUENCE [LARGE SCALE GENOMIC DNA]</scope>
    <source>
        <strain evidence="3">DSM 43903</strain>
    </source>
</reference>
<evidence type="ECO:0000313" key="2">
    <source>
        <dbReference type="EMBL" id="SCL70282.1"/>
    </source>
</evidence>
<dbReference type="OrthoDB" id="3471188at2"/>
<keyword evidence="1" id="KW-0732">Signal</keyword>
<dbReference type="EMBL" id="FMHZ01000002">
    <property type="protein sequence ID" value="SCL70282.1"/>
    <property type="molecule type" value="Genomic_DNA"/>
</dbReference>
<gene>
    <name evidence="2" type="ORF">GA0070606_5348</name>
</gene>
<protein>
    <submittedName>
        <fullName evidence="2">Uncharacterized protein</fullName>
    </submittedName>
</protein>
<sequence length="221" mass="23253">MRTRITATLAALTTLTVAGAIGTTTAATAGTETGEAPAGPDIASVTGAADVRLTYQRDDDIRSFAFDAHAAPYTNGPIPTADGRTLPGAPNDATGTVKITHHAAQWDITFTAEGRVDSMVTAPGYATLTAVITTVSPGGPDYWIGKRFGFSVYDAGKDRPRRFRDRVGFSWEFMNMTRNAKGEWAESEVGTSMAPAPFAPVEAGGYTVTHADLPPAPKDRS</sequence>
<accession>A0A1C6VVM5</accession>